<dbReference type="CDD" id="cd00448">
    <property type="entry name" value="YjgF_YER057c_UK114_family"/>
    <property type="match status" value="1"/>
</dbReference>
<dbReference type="EMBL" id="FOQY01000047">
    <property type="protein sequence ID" value="SFL00842.1"/>
    <property type="molecule type" value="Genomic_DNA"/>
</dbReference>
<dbReference type="GO" id="GO:0005829">
    <property type="term" value="C:cytosol"/>
    <property type="evidence" value="ECO:0007669"/>
    <property type="project" value="TreeGrafter"/>
</dbReference>
<accession>A0A1I4E508</accession>
<reference evidence="4" key="1">
    <citation type="submission" date="2016-10" db="EMBL/GenBank/DDBJ databases">
        <authorList>
            <person name="Varghese N."/>
            <person name="Submissions S."/>
        </authorList>
    </citation>
    <scope>NUCLEOTIDE SEQUENCE [LARGE SCALE GENOMIC DNA]</scope>
    <source>
        <strain evidence="4">CGMCC 4.2126</strain>
    </source>
</reference>
<evidence type="ECO:0000313" key="3">
    <source>
        <dbReference type="EMBL" id="SFL00842.1"/>
    </source>
</evidence>
<organism evidence="3 4">
    <name type="scientific">Streptosporangium canum</name>
    <dbReference type="NCBI Taxonomy" id="324952"/>
    <lineage>
        <taxon>Bacteria</taxon>
        <taxon>Bacillati</taxon>
        <taxon>Actinomycetota</taxon>
        <taxon>Actinomycetes</taxon>
        <taxon>Streptosporangiales</taxon>
        <taxon>Streptosporangiaceae</taxon>
        <taxon>Streptosporangium</taxon>
    </lineage>
</organism>
<dbReference type="InterPro" id="IPR006175">
    <property type="entry name" value="YjgF/YER057c/UK114"/>
</dbReference>
<dbReference type="AlphaFoldDB" id="A0A1I4E508"/>
<keyword evidence="4" id="KW-1185">Reference proteome</keyword>
<proteinExistence type="inferred from homology"/>
<evidence type="ECO:0000256" key="2">
    <source>
        <dbReference type="SAM" id="MobiDB-lite"/>
    </source>
</evidence>
<dbReference type="Gene3D" id="3.30.1330.40">
    <property type="entry name" value="RutC-like"/>
    <property type="match status" value="1"/>
</dbReference>
<feature type="region of interest" description="Disordered" evidence="2">
    <location>
        <begin position="1"/>
        <end position="21"/>
    </location>
</feature>
<evidence type="ECO:0000313" key="4">
    <source>
        <dbReference type="Proteomes" id="UP000199111"/>
    </source>
</evidence>
<name>A0A1I4E508_9ACTN</name>
<dbReference type="PANTHER" id="PTHR11803">
    <property type="entry name" value="2-IMINOBUTANOATE/2-IMINOPROPANOATE DEAMINASE RIDA"/>
    <property type="match status" value="1"/>
</dbReference>
<sequence>MPDSATPNATERGDTMHLRNSPDLIQPLGHYSHVAIHGGLVYVSGQLPVDRHGTALSDQAFDVQARQVLHNLDRCLITADTDRSRLVSVTVYVTDVGQWPTFDAIYADWIGQHRPARAVTGASRLHYGAAVEVQAVAALS</sequence>
<protein>
    <submittedName>
        <fullName evidence="3">Reactive intermediate/imine deaminase</fullName>
    </submittedName>
</protein>
<dbReference type="GO" id="GO:0019239">
    <property type="term" value="F:deaminase activity"/>
    <property type="evidence" value="ECO:0007669"/>
    <property type="project" value="TreeGrafter"/>
</dbReference>
<dbReference type="InterPro" id="IPR035959">
    <property type="entry name" value="RutC-like_sf"/>
</dbReference>
<dbReference type="RefSeq" id="WP_093891754.1">
    <property type="nucleotide sequence ID" value="NZ_FOQY01000047.1"/>
</dbReference>
<evidence type="ECO:0000256" key="1">
    <source>
        <dbReference type="ARBA" id="ARBA00010552"/>
    </source>
</evidence>
<dbReference type="PANTHER" id="PTHR11803:SF58">
    <property type="entry name" value="PROTEIN HMF1-RELATED"/>
    <property type="match status" value="1"/>
</dbReference>
<dbReference type="GeneID" id="96303235"/>
<dbReference type="SUPFAM" id="SSF55298">
    <property type="entry name" value="YjgF-like"/>
    <property type="match status" value="1"/>
</dbReference>
<dbReference type="Pfam" id="PF01042">
    <property type="entry name" value="Ribonuc_L-PSP"/>
    <property type="match status" value="1"/>
</dbReference>
<dbReference type="Proteomes" id="UP000199111">
    <property type="component" value="Unassembled WGS sequence"/>
</dbReference>
<gene>
    <name evidence="3" type="ORF">SAMN05216275_1471</name>
</gene>
<comment type="similarity">
    <text evidence="1">Belongs to the RutC family.</text>
</comment>